<evidence type="ECO:0000313" key="3">
    <source>
        <dbReference type="Proteomes" id="UP000447355"/>
    </source>
</evidence>
<evidence type="ECO:0000313" key="2">
    <source>
        <dbReference type="EMBL" id="MYM92663.1"/>
    </source>
</evidence>
<gene>
    <name evidence="2" type="ORF">GTP90_02170</name>
</gene>
<comment type="caution">
    <text evidence="2">The sequence shown here is derived from an EMBL/GenBank/DDBJ whole genome shotgun (WGS) entry which is preliminary data.</text>
</comment>
<organism evidence="2 3">
    <name type="scientific">Duganella vulcania</name>
    <dbReference type="NCBI Taxonomy" id="2692166"/>
    <lineage>
        <taxon>Bacteria</taxon>
        <taxon>Pseudomonadati</taxon>
        <taxon>Pseudomonadota</taxon>
        <taxon>Betaproteobacteria</taxon>
        <taxon>Burkholderiales</taxon>
        <taxon>Oxalobacteraceae</taxon>
        <taxon>Telluria group</taxon>
        <taxon>Duganella</taxon>
    </lineage>
</organism>
<name>A0A845GDG2_9BURK</name>
<feature type="region of interest" description="Disordered" evidence="1">
    <location>
        <begin position="1"/>
        <end position="20"/>
    </location>
</feature>
<dbReference type="AlphaFoldDB" id="A0A845GDG2"/>
<accession>A0A845GDG2</accession>
<dbReference type="EMBL" id="WWCX01000001">
    <property type="protein sequence ID" value="MYM92663.1"/>
    <property type="molecule type" value="Genomic_DNA"/>
</dbReference>
<evidence type="ECO:0000256" key="1">
    <source>
        <dbReference type="SAM" id="MobiDB-lite"/>
    </source>
</evidence>
<sequence>MTSVPKGRIRAPGAGVKADDGAKPLMRKQINIDAETFALLTAVGGDQLSLGVREAARRLAEHADLAPFDPKRHRARSALRP</sequence>
<dbReference type="Proteomes" id="UP000447355">
    <property type="component" value="Unassembled WGS sequence"/>
</dbReference>
<protein>
    <submittedName>
        <fullName evidence="2">Uncharacterized protein</fullName>
    </submittedName>
</protein>
<reference evidence="2" key="1">
    <citation type="submission" date="2019-12" db="EMBL/GenBank/DDBJ databases">
        <title>Novel species isolated from a subtropical stream in China.</title>
        <authorList>
            <person name="Lu H."/>
        </authorList>
    </citation>
    <scope>NUCLEOTIDE SEQUENCE [LARGE SCALE GENOMIC DNA]</scope>
    <source>
        <strain evidence="2">FT81W</strain>
    </source>
</reference>
<proteinExistence type="predicted"/>
<dbReference type="RefSeq" id="WP_161081922.1">
    <property type="nucleotide sequence ID" value="NZ_WWCX01000001.1"/>
</dbReference>